<name>A0AAV2LYB2_KNICA</name>
<proteinExistence type="predicted"/>
<organism evidence="2 3">
    <name type="scientific">Knipowitschia caucasica</name>
    <name type="common">Caucasian dwarf goby</name>
    <name type="synonym">Pomatoschistus caucasicus</name>
    <dbReference type="NCBI Taxonomy" id="637954"/>
    <lineage>
        <taxon>Eukaryota</taxon>
        <taxon>Metazoa</taxon>
        <taxon>Chordata</taxon>
        <taxon>Craniata</taxon>
        <taxon>Vertebrata</taxon>
        <taxon>Euteleostomi</taxon>
        <taxon>Actinopterygii</taxon>
        <taxon>Neopterygii</taxon>
        <taxon>Teleostei</taxon>
        <taxon>Neoteleostei</taxon>
        <taxon>Acanthomorphata</taxon>
        <taxon>Gobiaria</taxon>
        <taxon>Gobiiformes</taxon>
        <taxon>Gobioidei</taxon>
        <taxon>Gobiidae</taxon>
        <taxon>Gobiinae</taxon>
        <taxon>Knipowitschia</taxon>
    </lineage>
</organism>
<gene>
    <name evidence="2" type="ORF">KC01_LOCUS33290</name>
</gene>
<evidence type="ECO:0000313" key="2">
    <source>
        <dbReference type="EMBL" id="CAL1606020.1"/>
    </source>
</evidence>
<evidence type="ECO:0000256" key="1">
    <source>
        <dbReference type="SAM" id="SignalP"/>
    </source>
</evidence>
<protein>
    <recommendedName>
        <fullName evidence="4">Secreted protein</fullName>
    </recommendedName>
</protein>
<sequence>MRFVVGLALIWLCFALDVASCGRSGGVGLEMKLSLPLSTIPPSTYKASGWMGGELLAVGMEMGSRGRVVGADAMTQNRTRSRSTAHNLAGRPSRVVCMTRVLGHGQVELRSACD</sequence>
<evidence type="ECO:0000313" key="3">
    <source>
        <dbReference type="Proteomes" id="UP001497482"/>
    </source>
</evidence>
<dbReference type="Proteomes" id="UP001497482">
    <property type="component" value="Chromosome 5"/>
</dbReference>
<feature type="signal peptide" evidence="1">
    <location>
        <begin position="1"/>
        <end position="15"/>
    </location>
</feature>
<accession>A0AAV2LYB2</accession>
<reference evidence="2 3" key="1">
    <citation type="submission" date="2024-04" db="EMBL/GenBank/DDBJ databases">
        <authorList>
            <person name="Waldvogel A.-M."/>
            <person name="Schoenle A."/>
        </authorList>
    </citation>
    <scope>NUCLEOTIDE SEQUENCE [LARGE SCALE GENOMIC DNA]</scope>
</reference>
<evidence type="ECO:0008006" key="4">
    <source>
        <dbReference type="Google" id="ProtNLM"/>
    </source>
</evidence>
<dbReference type="AlphaFoldDB" id="A0AAV2LYB2"/>
<feature type="chain" id="PRO_5043954423" description="Secreted protein" evidence="1">
    <location>
        <begin position="16"/>
        <end position="114"/>
    </location>
</feature>
<keyword evidence="1" id="KW-0732">Signal</keyword>
<dbReference type="EMBL" id="OZ035827">
    <property type="protein sequence ID" value="CAL1606020.1"/>
    <property type="molecule type" value="Genomic_DNA"/>
</dbReference>
<keyword evidence="3" id="KW-1185">Reference proteome</keyword>